<evidence type="ECO:0000256" key="2">
    <source>
        <dbReference type="SAM" id="SignalP"/>
    </source>
</evidence>
<feature type="chain" id="PRO_5039954418" evidence="2">
    <location>
        <begin position="19"/>
        <end position="367"/>
    </location>
</feature>
<keyword evidence="2" id="KW-0732">Signal</keyword>
<dbReference type="RefSeq" id="XP_022814667.1">
    <property type="nucleotide sequence ID" value="XM_022958899.1"/>
</dbReference>
<accession>A0A9J7DR42</accession>
<evidence type="ECO:0000313" key="3">
    <source>
        <dbReference type="Proteomes" id="UP000301870"/>
    </source>
</evidence>
<reference evidence="4" key="1">
    <citation type="submission" date="2025-08" db="UniProtKB">
        <authorList>
            <consortium name="RefSeq"/>
        </authorList>
    </citation>
    <scope>IDENTIFICATION</scope>
    <source>
        <strain evidence="4">Ishihara</strain>
        <tissue evidence="4">Whole body</tissue>
    </source>
</reference>
<gene>
    <name evidence="4" type="primary">LOC111348319</name>
</gene>
<proteinExistence type="predicted"/>
<sequence>MAVKIAYLLLALAATCSGTGPQKFGTDDSLSGLVEGTSSHNVVPEPRVKLVPLIRSQRSVDFNQIHTHVGSGFRRNFRRSGASGQFGQAGSSPRNGFVNSGYSGGFNNAGQYGNNQGASVPNGFVGSVNQGYGHTGGFRNPLNPGGFRSPISPSGFMPVGGFRNQVNPVGFVPGGIRPSGFINAVNPGGNMPGGIQQGGFRNPINPVGFVPRGIQPGGFRNPINPSGFVPGSVPQARFGNAEYAPGFNNRLGNRNQQPHAMNNGGIAGQGQGMEIYPDGSVGVRVSAVNETDEGTVHTVVNVVVVPHKEQNNGLQNRRNQEHGNQTPLLEHKKIVTEAQKILDGILKKPENEEPESAAQRVVEKDIE</sequence>
<feature type="compositionally biased region" description="Polar residues" evidence="1">
    <location>
        <begin position="311"/>
        <end position="327"/>
    </location>
</feature>
<evidence type="ECO:0000256" key="1">
    <source>
        <dbReference type="SAM" id="MobiDB-lite"/>
    </source>
</evidence>
<dbReference type="KEGG" id="sliu:111348319"/>
<dbReference type="GeneID" id="111348319"/>
<feature type="region of interest" description="Disordered" evidence="1">
    <location>
        <begin position="308"/>
        <end position="327"/>
    </location>
</feature>
<keyword evidence="3" id="KW-1185">Reference proteome</keyword>
<dbReference type="Proteomes" id="UP000301870">
    <property type="component" value="Chromosome 1"/>
</dbReference>
<name>A0A9J7DR42_SPOLT</name>
<evidence type="ECO:0000313" key="4">
    <source>
        <dbReference type="RefSeq" id="XP_022814667.1"/>
    </source>
</evidence>
<protein>
    <submittedName>
        <fullName evidence="4">Uncharacterized protein LOC111348319</fullName>
    </submittedName>
</protein>
<dbReference type="AlphaFoldDB" id="A0A9J7DR42"/>
<feature type="signal peptide" evidence="2">
    <location>
        <begin position="1"/>
        <end position="18"/>
    </location>
</feature>
<organism evidence="3 4">
    <name type="scientific">Spodoptera litura</name>
    <name type="common">Asian cotton leafworm</name>
    <dbReference type="NCBI Taxonomy" id="69820"/>
    <lineage>
        <taxon>Eukaryota</taxon>
        <taxon>Metazoa</taxon>
        <taxon>Ecdysozoa</taxon>
        <taxon>Arthropoda</taxon>
        <taxon>Hexapoda</taxon>
        <taxon>Insecta</taxon>
        <taxon>Pterygota</taxon>
        <taxon>Neoptera</taxon>
        <taxon>Endopterygota</taxon>
        <taxon>Lepidoptera</taxon>
        <taxon>Glossata</taxon>
        <taxon>Ditrysia</taxon>
        <taxon>Noctuoidea</taxon>
        <taxon>Noctuidae</taxon>
        <taxon>Amphipyrinae</taxon>
        <taxon>Spodoptera</taxon>
    </lineage>
</organism>
<feature type="region of interest" description="Disordered" evidence="1">
    <location>
        <begin position="345"/>
        <end position="367"/>
    </location>
</feature>
<dbReference type="OrthoDB" id="10550060at2759"/>